<dbReference type="OrthoDB" id="7221684at2"/>
<dbReference type="EMBL" id="VTTN01000013">
    <property type="protein sequence ID" value="KAA0593063.1"/>
    <property type="molecule type" value="Genomic_DNA"/>
</dbReference>
<organism evidence="1 2">
    <name type="scientific">Azospirillum lipoferum</name>
    <dbReference type="NCBI Taxonomy" id="193"/>
    <lineage>
        <taxon>Bacteria</taxon>
        <taxon>Pseudomonadati</taxon>
        <taxon>Pseudomonadota</taxon>
        <taxon>Alphaproteobacteria</taxon>
        <taxon>Rhodospirillales</taxon>
        <taxon>Azospirillaceae</taxon>
        <taxon>Azospirillum</taxon>
    </lineage>
</organism>
<name>A0A5A9GFB6_AZOLI</name>
<dbReference type="Proteomes" id="UP000324927">
    <property type="component" value="Unassembled WGS sequence"/>
</dbReference>
<reference evidence="1 2" key="1">
    <citation type="submission" date="2019-08" db="EMBL/GenBank/DDBJ databases">
        <authorList>
            <person name="Grouzdev D."/>
            <person name="Tikhonova E."/>
            <person name="Kravchenko I."/>
        </authorList>
    </citation>
    <scope>NUCLEOTIDE SEQUENCE [LARGE SCALE GENOMIC DNA]</scope>
    <source>
        <strain evidence="1 2">59b</strain>
    </source>
</reference>
<evidence type="ECO:0000313" key="2">
    <source>
        <dbReference type="Proteomes" id="UP000324927"/>
    </source>
</evidence>
<keyword evidence="2" id="KW-1185">Reference proteome</keyword>
<evidence type="ECO:0000313" key="1">
    <source>
        <dbReference type="EMBL" id="KAA0593063.1"/>
    </source>
</evidence>
<sequence>MVADLLEEDGEAVQPLPWTRWAWRAWHALADDRQWRAGGMGPAMPCNIPWTVMRAYAADHGLHLPTLFRLLRAMDAVHAEWWTDKVKAEQAKTDTED</sequence>
<protein>
    <submittedName>
        <fullName evidence="1">Uncharacterized protein</fullName>
    </submittedName>
</protein>
<proteinExistence type="predicted"/>
<dbReference type="AlphaFoldDB" id="A0A5A9GFB6"/>
<comment type="caution">
    <text evidence="1">The sequence shown here is derived from an EMBL/GenBank/DDBJ whole genome shotgun (WGS) entry which is preliminary data.</text>
</comment>
<accession>A0A5A9GFB6</accession>
<gene>
    <name evidence="1" type="ORF">FZ942_26205</name>
</gene>